<gene>
    <name evidence="2" type="ORF">E5082_30545</name>
</gene>
<evidence type="ECO:0000256" key="1">
    <source>
        <dbReference type="SAM" id="MobiDB-lite"/>
    </source>
</evidence>
<reference evidence="2 3" key="1">
    <citation type="submission" date="2019-04" db="EMBL/GenBank/DDBJ databases">
        <title>Streptomyces sp. nov. Bv016 isolated from bark of Buahinia variegata.</title>
        <authorList>
            <person name="Kanchanasin P."/>
            <person name="Tanasupawat S."/>
            <person name="Yuki M."/>
            <person name="Kudo T."/>
        </authorList>
    </citation>
    <scope>NUCLEOTIDE SEQUENCE [LARGE SCALE GENOMIC DNA]</scope>
    <source>
        <strain evidence="2 3">JCM 4765</strain>
    </source>
</reference>
<proteinExistence type="predicted"/>
<evidence type="ECO:0000313" key="3">
    <source>
        <dbReference type="Proteomes" id="UP000298513"/>
    </source>
</evidence>
<evidence type="ECO:0000313" key="2">
    <source>
        <dbReference type="EMBL" id="TGN74422.1"/>
    </source>
</evidence>
<name>A0A4Z1CYK5_STRGP</name>
<keyword evidence="3" id="KW-1185">Reference proteome</keyword>
<organism evidence="2 3">
    <name type="scientific">Streptomyces griseoluteus</name>
    <dbReference type="NCBI Taxonomy" id="29306"/>
    <lineage>
        <taxon>Bacteria</taxon>
        <taxon>Bacillati</taxon>
        <taxon>Actinomycetota</taxon>
        <taxon>Actinomycetes</taxon>
        <taxon>Kitasatosporales</taxon>
        <taxon>Streptomycetaceae</taxon>
        <taxon>Streptomyces</taxon>
    </lineage>
</organism>
<accession>A0A4Z1CYK5</accession>
<feature type="region of interest" description="Disordered" evidence="1">
    <location>
        <begin position="223"/>
        <end position="263"/>
    </location>
</feature>
<protein>
    <submittedName>
        <fullName evidence="2">Uncharacterized protein</fullName>
    </submittedName>
</protein>
<sequence>MGDQGELFAELSHRLAQALDAWQTCVGEPTERGKPPRKVLVKALEAERETPVWQSRKRIDEALLSYWLKGRDQLLPGVKHNRLPSEEDCAAVARALKDHAPENAEQLPKIGWEIADLARRLRAAGGPGWRNRVLASISGQLAEPVEPAKAIEPTLAAQAAGRATATEPAERVGTAGAAEPTAVLAQTAGRRWKNGGVWAAATVVGVAGAIALVVWLEGSGESSSAGEKPIGSAGPGTQGADVAKPGTSAPTESGGVEGNHRCGKARSAGAVSWTPCTILAKDGTMSFLVQFTNTSGKPVTVKAKLAYVQASVEQTCPDPWGTSVKITVPARATKTSPLDACTASLTPAQAFQAKGWVVPSDAVQWGYREHSPTLHVRGDGTPVWADEA</sequence>
<dbReference type="AlphaFoldDB" id="A0A4Z1CYK5"/>
<dbReference type="RefSeq" id="WP_135794474.1">
    <property type="nucleotide sequence ID" value="NZ_JBEPFF010000018.1"/>
</dbReference>
<comment type="caution">
    <text evidence="2">The sequence shown here is derived from an EMBL/GenBank/DDBJ whole genome shotgun (WGS) entry which is preliminary data.</text>
</comment>
<dbReference type="EMBL" id="SRRU01000015">
    <property type="protein sequence ID" value="TGN74422.1"/>
    <property type="molecule type" value="Genomic_DNA"/>
</dbReference>
<dbReference type="Proteomes" id="UP000298513">
    <property type="component" value="Unassembled WGS sequence"/>
</dbReference>